<keyword evidence="1" id="KW-0808">Transferase</keyword>
<proteinExistence type="predicted"/>
<dbReference type="EMBL" id="LXIE01000004">
    <property type="protein sequence ID" value="OAD92083.1"/>
    <property type="molecule type" value="Genomic_DNA"/>
</dbReference>
<dbReference type="AlphaFoldDB" id="A0A1A9LFV1"/>
<dbReference type="GO" id="GO:0008168">
    <property type="term" value="F:methyltransferase activity"/>
    <property type="evidence" value="ECO:0007669"/>
    <property type="project" value="UniProtKB-KW"/>
</dbReference>
<comment type="caution">
    <text evidence="1">The sequence shown here is derived from an EMBL/GenBank/DDBJ whole genome shotgun (WGS) entry which is preliminary data.</text>
</comment>
<accession>A0A1A9LFV1</accession>
<reference evidence="1 2" key="1">
    <citation type="submission" date="2016-05" db="EMBL/GenBank/DDBJ databases">
        <title>Genome sequencing of Vitellibacter soesokkakensis RSSK-12.</title>
        <authorList>
            <person name="Thevarajoo S."/>
            <person name="Selvaratnam C."/>
            <person name="Goh K.M."/>
            <person name="Chan K.-G."/>
            <person name="Chong C.S."/>
        </authorList>
    </citation>
    <scope>NUCLEOTIDE SEQUENCE [LARGE SCALE GENOMIC DNA]</scope>
    <source>
        <strain evidence="1 2">RSSK-12</strain>
    </source>
</reference>
<gene>
    <name evidence="1" type="ORF">A7A78_09150</name>
</gene>
<keyword evidence="2" id="KW-1185">Reference proteome</keyword>
<dbReference type="RefSeq" id="WP_068761052.1">
    <property type="nucleotide sequence ID" value="NZ_LXIE01000004.1"/>
</dbReference>
<dbReference type="SUPFAM" id="SSF53335">
    <property type="entry name" value="S-adenosyl-L-methionine-dependent methyltransferases"/>
    <property type="match status" value="1"/>
</dbReference>
<dbReference type="GO" id="GO:0032259">
    <property type="term" value="P:methylation"/>
    <property type="evidence" value="ECO:0007669"/>
    <property type="project" value="UniProtKB-KW"/>
</dbReference>
<name>A0A1A9LFV1_9FLAO</name>
<protein>
    <submittedName>
        <fullName evidence="1">Methyltransferase</fullName>
    </submittedName>
</protein>
<keyword evidence="1" id="KW-0489">Methyltransferase</keyword>
<dbReference type="STRING" id="1385699.A7A78_09150"/>
<dbReference type="OrthoDB" id="5464618at2"/>
<sequence>MIHQSKSYIKFIRLAKNKHGVHSPFVYDLVTKCFNDKTKYHEYEILKSHRKALRSDTSTFEMKDFGQGSRVFKGSARKVSAVLKNAGMRKKRQRLLFRLSKYFNSENILELGTSLGLGTVALSLSNEFAAINTVEGCPNTLRKAQDYFEKFNLHNIQIHQKLFREFLQSRNFGTEKFDLIFIDGDHNGERTFGYFNSLLKNIHNDSIIIFDDIYWSKDMTEAWQKIIANEKVTVSIDTFQWGLVFFRKEQPKQHFVIRIG</sequence>
<dbReference type="InterPro" id="IPR029063">
    <property type="entry name" value="SAM-dependent_MTases_sf"/>
</dbReference>
<dbReference type="Gene3D" id="3.40.50.150">
    <property type="entry name" value="Vaccinia Virus protein VP39"/>
    <property type="match status" value="1"/>
</dbReference>
<evidence type="ECO:0000313" key="1">
    <source>
        <dbReference type="EMBL" id="OAD92083.1"/>
    </source>
</evidence>
<dbReference type="Pfam" id="PF13578">
    <property type="entry name" value="Methyltransf_24"/>
    <property type="match status" value="1"/>
</dbReference>
<organism evidence="1 2">
    <name type="scientific">Aequorivita soesokkakensis</name>
    <dbReference type="NCBI Taxonomy" id="1385699"/>
    <lineage>
        <taxon>Bacteria</taxon>
        <taxon>Pseudomonadati</taxon>
        <taxon>Bacteroidota</taxon>
        <taxon>Flavobacteriia</taxon>
        <taxon>Flavobacteriales</taxon>
        <taxon>Flavobacteriaceae</taxon>
        <taxon>Aequorivita</taxon>
    </lineage>
</organism>
<evidence type="ECO:0000313" key="2">
    <source>
        <dbReference type="Proteomes" id="UP000077552"/>
    </source>
</evidence>
<dbReference type="Proteomes" id="UP000077552">
    <property type="component" value="Unassembled WGS sequence"/>
</dbReference>